<keyword evidence="1" id="KW-0472">Membrane</keyword>
<dbReference type="EMBL" id="CP042913">
    <property type="protein sequence ID" value="QEG33501.1"/>
    <property type="molecule type" value="Genomic_DNA"/>
</dbReference>
<organism evidence="2 3">
    <name type="scientific">Bythopirellula goksoeyrii</name>
    <dbReference type="NCBI Taxonomy" id="1400387"/>
    <lineage>
        <taxon>Bacteria</taxon>
        <taxon>Pseudomonadati</taxon>
        <taxon>Planctomycetota</taxon>
        <taxon>Planctomycetia</taxon>
        <taxon>Pirellulales</taxon>
        <taxon>Lacipirellulaceae</taxon>
        <taxon>Bythopirellula</taxon>
    </lineage>
</organism>
<feature type="transmembrane region" description="Helical" evidence="1">
    <location>
        <begin position="6"/>
        <end position="26"/>
    </location>
</feature>
<evidence type="ECO:0000256" key="1">
    <source>
        <dbReference type="SAM" id="Phobius"/>
    </source>
</evidence>
<dbReference type="Proteomes" id="UP000323917">
    <property type="component" value="Chromosome"/>
</dbReference>
<protein>
    <submittedName>
        <fullName evidence="2">Inner membrane protein YiaW</fullName>
    </submittedName>
</protein>
<dbReference type="OrthoDB" id="288120at2"/>
<dbReference type="KEGG" id="bgok:Pr1d_07650"/>
<dbReference type="InterPro" id="IPR011223">
    <property type="entry name" value="UCP028770"/>
</dbReference>
<keyword evidence="1" id="KW-0812">Transmembrane</keyword>
<sequence>MDGFDYFAFFVIAVLVAAVVVIVVELGSLPGKIARARNHPHADAVNAASWISLVTLGLLWPLAFVWAFIAPPSSRSANEGDSVS</sequence>
<reference evidence="2 3" key="1">
    <citation type="submission" date="2019-08" db="EMBL/GenBank/DDBJ databases">
        <title>Deep-cultivation of Planctomycetes and their phenomic and genomic characterization uncovers novel biology.</title>
        <authorList>
            <person name="Wiegand S."/>
            <person name="Jogler M."/>
            <person name="Boedeker C."/>
            <person name="Pinto D."/>
            <person name="Vollmers J."/>
            <person name="Rivas-Marin E."/>
            <person name="Kohn T."/>
            <person name="Peeters S.H."/>
            <person name="Heuer A."/>
            <person name="Rast P."/>
            <person name="Oberbeckmann S."/>
            <person name="Bunk B."/>
            <person name="Jeske O."/>
            <person name="Meyerdierks A."/>
            <person name="Storesund J.E."/>
            <person name="Kallscheuer N."/>
            <person name="Luecker S."/>
            <person name="Lage O.M."/>
            <person name="Pohl T."/>
            <person name="Merkel B.J."/>
            <person name="Hornburger P."/>
            <person name="Mueller R.-W."/>
            <person name="Bruemmer F."/>
            <person name="Labrenz M."/>
            <person name="Spormann A.M."/>
            <person name="Op den Camp H."/>
            <person name="Overmann J."/>
            <person name="Amann R."/>
            <person name="Jetten M.S.M."/>
            <person name="Mascher T."/>
            <person name="Medema M.H."/>
            <person name="Devos D.P."/>
            <person name="Kaster A.-K."/>
            <person name="Ovreas L."/>
            <person name="Rohde M."/>
            <person name="Galperin M.Y."/>
            <person name="Jogler C."/>
        </authorList>
    </citation>
    <scope>NUCLEOTIDE SEQUENCE [LARGE SCALE GENOMIC DNA]</scope>
    <source>
        <strain evidence="2 3">Pr1d</strain>
    </source>
</reference>
<name>A0A5B9QGM6_9BACT</name>
<keyword evidence="3" id="KW-1185">Reference proteome</keyword>
<keyword evidence="1" id="KW-1133">Transmembrane helix</keyword>
<evidence type="ECO:0000313" key="2">
    <source>
        <dbReference type="EMBL" id="QEG33501.1"/>
    </source>
</evidence>
<feature type="transmembrane region" description="Helical" evidence="1">
    <location>
        <begin position="47"/>
        <end position="69"/>
    </location>
</feature>
<gene>
    <name evidence="2" type="primary">yiaW</name>
    <name evidence="2" type="ORF">Pr1d_07650</name>
</gene>
<accession>A0A5B9QGM6</accession>
<dbReference type="RefSeq" id="WP_148072257.1">
    <property type="nucleotide sequence ID" value="NZ_CP042913.1"/>
</dbReference>
<proteinExistence type="predicted"/>
<dbReference type="AlphaFoldDB" id="A0A5B9QGM6"/>
<dbReference type="Pfam" id="PF11742">
    <property type="entry name" value="DUF3302"/>
    <property type="match status" value="1"/>
</dbReference>
<evidence type="ECO:0000313" key="3">
    <source>
        <dbReference type="Proteomes" id="UP000323917"/>
    </source>
</evidence>